<evidence type="ECO:0000313" key="1">
    <source>
        <dbReference type="EMBL" id="GIX66446.1"/>
    </source>
</evidence>
<geneLocation type="apicoplast" evidence="1"/>
<name>A0AAV4M508_BABCB</name>
<sequence length="87" mass="10115">MKYDIIIGSGSNRSWIGVGSNKNSVYKNACNQASNKSKQYIYNLNFKPNDYKVFKYKNYRFSLLDKSPNRRNLSIYNNITFLSGVKN</sequence>
<evidence type="ECO:0008006" key="3">
    <source>
        <dbReference type="Google" id="ProtNLM"/>
    </source>
</evidence>
<dbReference type="Proteomes" id="UP001497744">
    <property type="component" value="Unassembled WGS sequence"/>
</dbReference>
<dbReference type="EMBL" id="BPLF01000008">
    <property type="protein sequence ID" value="GIX66446.1"/>
    <property type="molecule type" value="Genomic_DNA"/>
</dbReference>
<keyword evidence="1" id="KW-0934">Plastid</keyword>
<comment type="caution">
    <text evidence="1">The sequence shown here is derived from an EMBL/GenBank/DDBJ whole genome shotgun (WGS) entry which is preliminary data.</text>
</comment>
<gene>
    <name evidence="1" type="ORF">BcabD6B2_58830</name>
</gene>
<proteinExistence type="predicted"/>
<accession>A0AAV4M508</accession>
<dbReference type="AlphaFoldDB" id="A0AAV4M508"/>
<keyword evidence="2" id="KW-1185">Reference proteome</keyword>
<reference evidence="1 2" key="1">
    <citation type="submission" date="2021-06" db="EMBL/GenBank/DDBJ databases">
        <title>Genome sequence of Babesia caballi.</title>
        <authorList>
            <person name="Yamagishi J."/>
            <person name="Kidaka T."/>
            <person name="Ochi A."/>
        </authorList>
    </citation>
    <scope>NUCLEOTIDE SEQUENCE [LARGE SCALE GENOMIC DNA]</scope>
    <source>
        <strain evidence="1">USDA-D6B2</strain>
    </source>
</reference>
<protein>
    <recommendedName>
        <fullName evidence="3">Ribosomal protein S5</fullName>
    </recommendedName>
</protein>
<evidence type="ECO:0000313" key="2">
    <source>
        <dbReference type="Proteomes" id="UP001497744"/>
    </source>
</evidence>
<keyword evidence="1" id="KW-0933">Apicoplast</keyword>
<organism evidence="1 2">
    <name type="scientific">Babesia caballi</name>
    <dbReference type="NCBI Taxonomy" id="5871"/>
    <lineage>
        <taxon>Eukaryota</taxon>
        <taxon>Sar</taxon>
        <taxon>Alveolata</taxon>
        <taxon>Apicomplexa</taxon>
        <taxon>Aconoidasida</taxon>
        <taxon>Piroplasmida</taxon>
        <taxon>Babesiidae</taxon>
        <taxon>Babesia</taxon>
    </lineage>
</organism>